<feature type="transmembrane region" description="Helical" evidence="2">
    <location>
        <begin position="195"/>
        <end position="215"/>
    </location>
</feature>
<dbReference type="PANTHER" id="PTHR36435:SF1">
    <property type="entry name" value="CAAX AMINO TERMINAL PROTEASE FAMILY PROTEIN"/>
    <property type="match status" value="1"/>
</dbReference>
<keyword evidence="2" id="KW-0472">Membrane</keyword>
<evidence type="ECO:0000313" key="4">
    <source>
        <dbReference type="EMBL" id="CAH1856538.1"/>
    </source>
</evidence>
<feature type="transmembrane region" description="Helical" evidence="2">
    <location>
        <begin position="85"/>
        <end position="105"/>
    </location>
</feature>
<evidence type="ECO:0000313" key="5">
    <source>
        <dbReference type="Proteomes" id="UP000838102"/>
    </source>
</evidence>
<dbReference type="Proteomes" id="UP000838102">
    <property type="component" value="Unassembled WGS sequence"/>
</dbReference>
<feature type="transmembrane region" description="Helical" evidence="2">
    <location>
        <begin position="12"/>
        <end position="29"/>
    </location>
</feature>
<dbReference type="Pfam" id="PF02517">
    <property type="entry name" value="Rce1-like"/>
    <property type="match status" value="1"/>
</dbReference>
<keyword evidence="2" id="KW-1133">Transmembrane helix</keyword>
<organism evidence="4 5">
    <name type="scientific">Convivina praedatoris</name>
    <dbReference type="NCBI Taxonomy" id="2880963"/>
    <lineage>
        <taxon>Bacteria</taxon>
        <taxon>Bacillati</taxon>
        <taxon>Bacillota</taxon>
        <taxon>Bacilli</taxon>
        <taxon>Lactobacillales</taxon>
        <taxon>Lactobacillaceae</taxon>
        <taxon>Convivina</taxon>
    </lineage>
</organism>
<sequence>MLDLKKNKQTQMLVIFATFVFLMVMDHLSSRGLSSIMHWIPLPTHRDKFYLLEFVFKSLELVLALIVGIWLPVRKFFKINFGKKTIIWLIVLAILTILISCIHPHNIFDGLFVGLIAAIPEEYIFRGIFLGALLTALAKTKYGVWTSLIVSSGLFSFYHIGNIFHQNLVATVTQMVAVLGMGFLFGALYVRTASLLIPMIVHFFIDYNLTIIQGLPDGYVAKDLNVGMVVITLFQLVLYITLGMISMNIVRPERWRLPKLLH</sequence>
<keyword evidence="5" id="KW-1185">Reference proteome</keyword>
<feature type="domain" description="CAAX prenyl protease 2/Lysostaphin resistance protein A-like" evidence="3">
    <location>
        <begin position="106"/>
        <end position="207"/>
    </location>
</feature>
<dbReference type="EMBL" id="CAKOEU010000007">
    <property type="protein sequence ID" value="CAH1856538.1"/>
    <property type="molecule type" value="Genomic_DNA"/>
</dbReference>
<name>A0ABN8HF34_9LACO</name>
<evidence type="ECO:0000256" key="1">
    <source>
        <dbReference type="ARBA" id="ARBA00009067"/>
    </source>
</evidence>
<gene>
    <name evidence="4" type="ORF">LMG032447_01309</name>
</gene>
<feature type="transmembrane region" description="Helical" evidence="2">
    <location>
        <begin position="142"/>
        <end position="161"/>
    </location>
</feature>
<reference evidence="4" key="1">
    <citation type="submission" date="2022-03" db="EMBL/GenBank/DDBJ databases">
        <authorList>
            <person name="Hettiarachchi G."/>
        </authorList>
    </citation>
    <scope>NUCLEOTIDE SEQUENCE</scope>
    <source>
        <strain evidence="4">LMG 32447</strain>
    </source>
</reference>
<feature type="transmembrane region" description="Helical" evidence="2">
    <location>
        <begin position="227"/>
        <end position="250"/>
    </location>
</feature>
<keyword evidence="2" id="KW-0812">Transmembrane</keyword>
<accession>A0ABN8HF34</accession>
<protein>
    <recommendedName>
        <fullName evidence="3">CAAX prenyl protease 2/Lysostaphin resistance protein A-like domain-containing protein</fullName>
    </recommendedName>
</protein>
<dbReference type="PANTHER" id="PTHR36435">
    <property type="entry name" value="SLR1288 PROTEIN"/>
    <property type="match status" value="1"/>
</dbReference>
<proteinExistence type="inferred from homology"/>
<comment type="similarity">
    <text evidence="1">Belongs to the UPF0177 family.</text>
</comment>
<evidence type="ECO:0000259" key="3">
    <source>
        <dbReference type="Pfam" id="PF02517"/>
    </source>
</evidence>
<feature type="transmembrane region" description="Helical" evidence="2">
    <location>
        <begin position="167"/>
        <end position="188"/>
    </location>
</feature>
<feature type="transmembrane region" description="Helical" evidence="2">
    <location>
        <begin position="111"/>
        <end position="135"/>
    </location>
</feature>
<comment type="caution">
    <text evidence="4">The sequence shown here is derived from an EMBL/GenBank/DDBJ whole genome shotgun (WGS) entry which is preliminary data.</text>
</comment>
<evidence type="ECO:0000256" key="2">
    <source>
        <dbReference type="SAM" id="Phobius"/>
    </source>
</evidence>
<dbReference type="InterPro" id="IPR003675">
    <property type="entry name" value="Rce1/LyrA-like_dom"/>
</dbReference>
<dbReference type="RefSeq" id="WP_248706659.1">
    <property type="nucleotide sequence ID" value="NZ_CAKOET010000008.1"/>
</dbReference>
<dbReference type="InterPro" id="IPR052710">
    <property type="entry name" value="CAAX_protease"/>
</dbReference>
<feature type="transmembrane region" description="Helical" evidence="2">
    <location>
        <begin position="49"/>
        <end position="73"/>
    </location>
</feature>